<gene>
    <name evidence="2" type="ORF">HNR71_007280</name>
    <name evidence="3" type="ORF">HPO96_28970</name>
</gene>
<dbReference type="Proteomes" id="UP000553957">
    <property type="component" value="Unassembled WGS sequence"/>
</dbReference>
<evidence type="ECO:0000259" key="1">
    <source>
        <dbReference type="Pfam" id="PF18931"/>
    </source>
</evidence>
<dbReference type="RefSeq" id="WP_171677537.1">
    <property type="nucleotide sequence ID" value="NZ_BAAAGT010000009.1"/>
</dbReference>
<evidence type="ECO:0000313" key="4">
    <source>
        <dbReference type="Proteomes" id="UP000534306"/>
    </source>
</evidence>
<evidence type="ECO:0000313" key="5">
    <source>
        <dbReference type="Proteomes" id="UP000553957"/>
    </source>
</evidence>
<evidence type="ECO:0000313" key="3">
    <source>
        <dbReference type="EMBL" id="NOL44288.1"/>
    </source>
</evidence>
<dbReference type="AlphaFoldDB" id="A0A7Y4L4L8"/>
<feature type="domain" description="DUF5680" evidence="1">
    <location>
        <begin position="43"/>
        <end position="149"/>
    </location>
</feature>
<comment type="caution">
    <text evidence="3">The sequence shown here is derived from an EMBL/GenBank/DDBJ whole genome shotgun (WGS) entry which is preliminary data.</text>
</comment>
<dbReference type="EMBL" id="JACHKF010000001">
    <property type="protein sequence ID" value="MBB6571643.1"/>
    <property type="molecule type" value="Genomic_DNA"/>
</dbReference>
<proteinExistence type="predicted"/>
<sequence length="150" mass="16355">MELETFVVRAKAATYAGDGGFAESGRPGAHDLRFVDGELSYLDSYYGDADFLGQEVVHASGRPVWGMNYYGYLLQPERLTAAAAGRLIKQALSALYAEGRFLGGFSYRDGDLTYVDENSGDFARFEGTEYISGAGGAVYYRLRYHGGLIA</sequence>
<keyword evidence="4" id="KW-1185">Reference proteome</keyword>
<reference evidence="2 5" key="2">
    <citation type="submission" date="2020-08" db="EMBL/GenBank/DDBJ databases">
        <title>Sequencing the genomes of 1000 actinobacteria strains.</title>
        <authorList>
            <person name="Klenk H.-P."/>
        </authorList>
    </citation>
    <scope>NUCLEOTIDE SEQUENCE [LARGE SCALE GENOMIC DNA]</scope>
    <source>
        <strain evidence="2 5">DSM 15626</strain>
    </source>
</reference>
<organism evidence="3 4">
    <name type="scientific">Kribbella sandramycini</name>
    <dbReference type="NCBI Taxonomy" id="60450"/>
    <lineage>
        <taxon>Bacteria</taxon>
        <taxon>Bacillati</taxon>
        <taxon>Actinomycetota</taxon>
        <taxon>Actinomycetes</taxon>
        <taxon>Propionibacteriales</taxon>
        <taxon>Kribbellaceae</taxon>
        <taxon>Kribbella</taxon>
    </lineage>
</organism>
<dbReference type="InterPro" id="IPR043735">
    <property type="entry name" value="DUF5680"/>
</dbReference>
<protein>
    <recommendedName>
        <fullName evidence="1">DUF5680 domain-containing protein</fullName>
    </recommendedName>
</protein>
<dbReference type="Proteomes" id="UP000534306">
    <property type="component" value="Unassembled WGS sequence"/>
</dbReference>
<accession>A0A7Y4L4L8</accession>
<dbReference type="Pfam" id="PF18931">
    <property type="entry name" value="DUF5680"/>
    <property type="match status" value="1"/>
</dbReference>
<evidence type="ECO:0000313" key="2">
    <source>
        <dbReference type="EMBL" id="MBB6571643.1"/>
    </source>
</evidence>
<reference evidence="3 4" key="1">
    <citation type="submission" date="2020-05" db="EMBL/GenBank/DDBJ databases">
        <title>Genome sequence of Kribbella sandramycini ATCC 39419.</title>
        <authorList>
            <person name="Maclea K.S."/>
            <person name="Fair J.L."/>
        </authorList>
    </citation>
    <scope>NUCLEOTIDE SEQUENCE [LARGE SCALE GENOMIC DNA]</scope>
    <source>
        <strain evidence="3 4">ATCC 39419</strain>
    </source>
</reference>
<name>A0A7Y4L4L8_9ACTN</name>
<dbReference type="EMBL" id="JABJRC010000008">
    <property type="protein sequence ID" value="NOL44288.1"/>
    <property type="molecule type" value="Genomic_DNA"/>
</dbReference>